<comment type="caution">
    <text evidence="8">The sequence shown here is derived from an EMBL/GenBank/DDBJ whole genome shotgun (WGS) entry which is preliminary data.</text>
</comment>
<dbReference type="GO" id="GO:0005634">
    <property type="term" value="C:nucleus"/>
    <property type="evidence" value="ECO:0007669"/>
    <property type="project" value="UniProtKB-SubCell"/>
</dbReference>
<dbReference type="CDD" id="cd00018">
    <property type="entry name" value="AP2"/>
    <property type="match status" value="1"/>
</dbReference>
<dbReference type="PANTHER" id="PTHR31194">
    <property type="entry name" value="SHN SHINE , DNA BINDING / TRANSCRIPTION FACTOR"/>
    <property type="match status" value="1"/>
</dbReference>
<organism evidence="8 9">
    <name type="scientific">Digitaria exilis</name>
    <dbReference type="NCBI Taxonomy" id="1010633"/>
    <lineage>
        <taxon>Eukaryota</taxon>
        <taxon>Viridiplantae</taxon>
        <taxon>Streptophyta</taxon>
        <taxon>Embryophyta</taxon>
        <taxon>Tracheophyta</taxon>
        <taxon>Spermatophyta</taxon>
        <taxon>Magnoliopsida</taxon>
        <taxon>Liliopsida</taxon>
        <taxon>Poales</taxon>
        <taxon>Poaceae</taxon>
        <taxon>PACMAD clade</taxon>
        <taxon>Panicoideae</taxon>
        <taxon>Panicodae</taxon>
        <taxon>Paniceae</taxon>
        <taxon>Anthephorinae</taxon>
        <taxon>Digitaria</taxon>
    </lineage>
</organism>
<keyword evidence="5" id="KW-0539">Nucleus</keyword>
<dbReference type="Proteomes" id="UP000636709">
    <property type="component" value="Unassembled WGS sequence"/>
</dbReference>
<comment type="subcellular location">
    <subcellularLocation>
        <location evidence="1">Nucleus</location>
    </subcellularLocation>
</comment>
<evidence type="ECO:0000256" key="6">
    <source>
        <dbReference type="SAM" id="MobiDB-lite"/>
    </source>
</evidence>
<evidence type="ECO:0000313" key="9">
    <source>
        <dbReference type="Proteomes" id="UP000636709"/>
    </source>
</evidence>
<keyword evidence="4" id="KW-0804">Transcription</keyword>
<dbReference type="SMART" id="SM00380">
    <property type="entry name" value="AP2"/>
    <property type="match status" value="1"/>
</dbReference>
<evidence type="ECO:0000256" key="4">
    <source>
        <dbReference type="ARBA" id="ARBA00023163"/>
    </source>
</evidence>
<accession>A0A835FAT2</accession>
<keyword evidence="2" id="KW-0805">Transcription regulation</keyword>
<evidence type="ECO:0000256" key="3">
    <source>
        <dbReference type="ARBA" id="ARBA00023125"/>
    </source>
</evidence>
<sequence>MWATKKEVFVVVKRTEHVEVTSRVVEVATTKARTKGPRKVRVFCDDYDATDSSGDDDDDEEFATATRRRIKRYVQEIRFEPAVKETPTKKVAGSLMGTVARSKLALPCLKRKADGASVSEPRFRGVRRRPWGKYASEIRDPWRRVRVWLGTFDSAEEAAKVYDSAAIQLRGPDATTNFDQVDDPIVVSPEVAKRVPQPPVASKSVSAFATLYESSEESHPVAPSPTSVLRSLLSPAAAKDTYNNKMAPEHTTTPAEPALWAQETDKSNFDGLNIFSRPVSDDDCFTGEFPPIYTDFDILTDFSEPLIDFLADIPDESLSPPSFPDASVVPIDPEPEPQPKPASPAEWQQMDEFS</sequence>
<dbReference type="AlphaFoldDB" id="A0A835FAT2"/>
<dbReference type="EMBL" id="JACEFO010001600">
    <property type="protein sequence ID" value="KAF8733543.1"/>
    <property type="molecule type" value="Genomic_DNA"/>
</dbReference>
<dbReference type="PRINTS" id="PR00367">
    <property type="entry name" value="ETHRSPELEMNT"/>
</dbReference>
<evidence type="ECO:0000256" key="5">
    <source>
        <dbReference type="ARBA" id="ARBA00023242"/>
    </source>
</evidence>
<name>A0A835FAT2_9POAL</name>
<dbReference type="InterPro" id="IPR001471">
    <property type="entry name" value="AP2/ERF_dom"/>
</dbReference>
<feature type="region of interest" description="Disordered" evidence="6">
    <location>
        <begin position="313"/>
        <end position="354"/>
    </location>
</feature>
<dbReference type="GO" id="GO:0003677">
    <property type="term" value="F:DNA binding"/>
    <property type="evidence" value="ECO:0007669"/>
    <property type="project" value="UniProtKB-KW"/>
</dbReference>
<dbReference type="PROSITE" id="PS51032">
    <property type="entry name" value="AP2_ERF"/>
    <property type="match status" value="1"/>
</dbReference>
<dbReference type="OrthoDB" id="777519at2759"/>
<proteinExistence type="predicted"/>
<dbReference type="Pfam" id="PF00847">
    <property type="entry name" value="AP2"/>
    <property type="match status" value="1"/>
</dbReference>
<dbReference type="FunFam" id="3.30.730.10:FF:000001">
    <property type="entry name" value="Ethylene-responsive transcription factor 2"/>
    <property type="match status" value="1"/>
</dbReference>
<keyword evidence="9" id="KW-1185">Reference proteome</keyword>
<keyword evidence="3" id="KW-0238">DNA-binding</keyword>
<evidence type="ECO:0000259" key="7">
    <source>
        <dbReference type="PROSITE" id="PS51032"/>
    </source>
</evidence>
<dbReference type="GO" id="GO:0003700">
    <property type="term" value="F:DNA-binding transcription factor activity"/>
    <property type="evidence" value="ECO:0007669"/>
    <property type="project" value="InterPro"/>
</dbReference>
<reference evidence="8" key="1">
    <citation type="submission" date="2020-07" db="EMBL/GenBank/DDBJ databases">
        <title>Genome sequence and genetic diversity analysis of an under-domesticated orphan crop, white fonio (Digitaria exilis).</title>
        <authorList>
            <person name="Bennetzen J.L."/>
            <person name="Chen S."/>
            <person name="Ma X."/>
            <person name="Wang X."/>
            <person name="Yssel A.E.J."/>
            <person name="Chaluvadi S.R."/>
            <person name="Johnson M."/>
            <person name="Gangashetty P."/>
            <person name="Hamidou F."/>
            <person name="Sanogo M.D."/>
            <person name="Zwaenepoel A."/>
            <person name="Wallace J."/>
            <person name="Van De Peer Y."/>
            <person name="Van Deynze A."/>
        </authorList>
    </citation>
    <scope>NUCLEOTIDE SEQUENCE</scope>
    <source>
        <tissue evidence="8">Leaves</tissue>
    </source>
</reference>
<dbReference type="InterPro" id="IPR016177">
    <property type="entry name" value="DNA-bd_dom_sf"/>
</dbReference>
<dbReference type="InterPro" id="IPR036955">
    <property type="entry name" value="AP2/ERF_dom_sf"/>
</dbReference>
<feature type="domain" description="AP2/ERF" evidence="7">
    <location>
        <begin position="122"/>
        <end position="179"/>
    </location>
</feature>
<dbReference type="Gene3D" id="3.30.730.10">
    <property type="entry name" value="AP2/ERF domain"/>
    <property type="match status" value="1"/>
</dbReference>
<dbReference type="PANTHER" id="PTHR31194:SF140">
    <property type="entry name" value="ETHYLENE-RESPONSIVE TRANSCRIPTION FACTOR CRF2"/>
    <property type="match status" value="1"/>
</dbReference>
<dbReference type="SUPFAM" id="SSF54171">
    <property type="entry name" value="DNA-binding domain"/>
    <property type="match status" value="1"/>
</dbReference>
<protein>
    <recommendedName>
        <fullName evidence="7">AP2/ERF domain-containing protein</fullName>
    </recommendedName>
</protein>
<gene>
    <name evidence="8" type="ORF">HU200_014844</name>
</gene>
<dbReference type="InterPro" id="IPR050913">
    <property type="entry name" value="AP2/ERF_ERF"/>
</dbReference>
<evidence type="ECO:0000313" key="8">
    <source>
        <dbReference type="EMBL" id="KAF8733543.1"/>
    </source>
</evidence>
<evidence type="ECO:0000256" key="2">
    <source>
        <dbReference type="ARBA" id="ARBA00023015"/>
    </source>
</evidence>
<evidence type="ECO:0000256" key="1">
    <source>
        <dbReference type="ARBA" id="ARBA00004123"/>
    </source>
</evidence>